<accession>A0ABQ1M370</accession>
<sequence>MGQHAQRLQANDGMVDIGHQHDLVAEDRMAERQAWNLNEIVFLRLDRVIAQGGERADDLLRVSAPYRLIRTGKLLFRTHFSRAFFGKGTAGKTDF</sequence>
<organism evidence="1 2">
    <name type="scientific">Asaia siamensis</name>
    <dbReference type="NCBI Taxonomy" id="110479"/>
    <lineage>
        <taxon>Bacteria</taxon>
        <taxon>Pseudomonadati</taxon>
        <taxon>Pseudomonadota</taxon>
        <taxon>Alphaproteobacteria</taxon>
        <taxon>Acetobacterales</taxon>
        <taxon>Acetobacteraceae</taxon>
        <taxon>Asaia</taxon>
    </lineage>
</organism>
<dbReference type="EMBL" id="BMCH01000005">
    <property type="protein sequence ID" value="GGC33997.1"/>
    <property type="molecule type" value="Genomic_DNA"/>
</dbReference>
<proteinExistence type="predicted"/>
<gene>
    <name evidence="1" type="ORF">GCM10007207_19430</name>
</gene>
<dbReference type="Proteomes" id="UP000637769">
    <property type="component" value="Unassembled WGS sequence"/>
</dbReference>
<evidence type="ECO:0000313" key="1">
    <source>
        <dbReference type="EMBL" id="GGC33997.1"/>
    </source>
</evidence>
<evidence type="ECO:0000313" key="2">
    <source>
        <dbReference type="Proteomes" id="UP000637769"/>
    </source>
</evidence>
<comment type="caution">
    <text evidence="1">The sequence shown here is derived from an EMBL/GenBank/DDBJ whole genome shotgun (WGS) entry which is preliminary data.</text>
</comment>
<reference evidence="2" key="1">
    <citation type="journal article" date="2019" name="Int. J. Syst. Evol. Microbiol.">
        <title>The Global Catalogue of Microorganisms (GCM) 10K type strain sequencing project: providing services to taxonomists for standard genome sequencing and annotation.</title>
        <authorList>
            <consortium name="The Broad Institute Genomics Platform"/>
            <consortium name="The Broad Institute Genome Sequencing Center for Infectious Disease"/>
            <person name="Wu L."/>
            <person name="Ma J."/>
        </authorList>
    </citation>
    <scope>NUCLEOTIDE SEQUENCE [LARGE SCALE GENOMIC DNA]</scope>
    <source>
        <strain evidence="2">CCM 7132</strain>
    </source>
</reference>
<protein>
    <submittedName>
        <fullName evidence="1">Uncharacterized protein</fullName>
    </submittedName>
</protein>
<keyword evidence="2" id="KW-1185">Reference proteome</keyword>
<name>A0ABQ1M370_9PROT</name>